<dbReference type="RefSeq" id="WP_125440519.1">
    <property type="nucleotide sequence ID" value="NZ_RWIU01000010.1"/>
</dbReference>
<comment type="caution">
    <text evidence="1">The sequence shown here is derived from an EMBL/GenBank/DDBJ whole genome shotgun (WGS) entry which is preliminary data.</text>
</comment>
<evidence type="ECO:0000313" key="1">
    <source>
        <dbReference type="EMBL" id="RSK38999.1"/>
    </source>
</evidence>
<gene>
    <name evidence="1" type="ORF">EI293_20980</name>
</gene>
<proteinExistence type="predicted"/>
<dbReference type="AlphaFoldDB" id="A0A428JXY4"/>
<protein>
    <submittedName>
        <fullName evidence="1">Uncharacterized protein</fullName>
    </submittedName>
</protein>
<reference evidence="1 2" key="1">
    <citation type="submission" date="2018-12" db="EMBL/GenBank/DDBJ databases">
        <authorList>
            <person name="Feng G."/>
            <person name="Zhu H."/>
        </authorList>
    </citation>
    <scope>NUCLEOTIDE SEQUENCE [LARGE SCALE GENOMIC DNA]</scope>
    <source>
        <strain evidence="1 2">LMG 26000</strain>
    </source>
</reference>
<dbReference type="Gene3D" id="3.30.40.220">
    <property type="match status" value="1"/>
</dbReference>
<sequence>MQSLDTAIRQWRANNPSLEAELRAIHDQHHCITAEEFKQLVSPQNGELACEYCELTESDFRQLIQRGLVRTKRLSTRGSSFEFDCRDPEQGYTKNNVALCCYWCNNAKTDEFSAGEFKPVALALAAVWRQRLSKQSPGPQ</sequence>
<organism evidence="1 2">
    <name type="scientific">Hymenobacter perfusus</name>
    <dbReference type="NCBI Taxonomy" id="1236770"/>
    <lineage>
        <taxon>Bacteria</taxon>
        <taxon>Pseudomonadati</taxon>
        <taxon>Bacteroidota</taxon>
        <taxon>Cytophagia</taxon>
        <taxon>Cytophagales</taxon>
        <taxon>Hymenobacteraceae</taxon>
        <taxon>Hymenobacter</taxon>
    </lineage>
</organism>
<dbReference type="OrthoDB" id="839292at2"/>
<evidence type="ECO:0000313" key="2">
    <source>
        <dbReference type="Proteomes" id="UP000270291"/>
    </source>
</evidence>
<name>A0A428JXY4_9BACT</name>
<dbReference type="EMBL" id="RWIU01000010">
    <property type="protein sequence ID" value="RSK38999.1"/>
    <property type="molecule type" value="Genomic_DNA"/>
</dbReference>
<dbReference type="Proteomes" id="UP000270291">
    <property type="component" value="Unassembled WGS sequence"/>
</dbReference>
<accession>A0A428JXY4</accession>
<keyword evidence="2" id="KW-1185">Reference proteome</keyword>